<dbReference type="STRING" id="343509.SG1181"/>
<dbReference type="AlphaFoldDB" id="Q2NTR9"/>
<gene>
    <name evidence="2" type="ordered locus">SG1181</name>
</gene>
<dbReference type="EMBL" id="AP008232">
    <property type="protein sequence ID" value="BAE74456.1"/>
    <property type="molecule type" value="Genomic_DNA"/>
</dbReference>
<name>Q2NTR9_SODGM</name>
<reference evidence="2 3" key="1">
    <citation type="journal article" date="2006" name="Genome Res.">
        <title>Massive genome erosion and functional adaptations provide insights into the symbiotic lifestyle of Sodalis glossinidius in the tsetse host.</title>
        <authorList>
            <person name="Toh H."/>
            <person name="Weiss B.L."/>
            <person name="Perkin S.A.H."/>
            <person name="Yamashita A."/>
            <person name="Oshima K."/>
            <person name="Hattori M."/>
            <person name="Aksoy S."/>
        </authorList>
    </citation>
    <scope>NUCLEOTIDE SEQUENCE [LARGE SCALE GENOMIC DNA]</scope>
    <source>
        <strain evidence="3">morsitans</strain>
    </source>
</reference>
<proteinExistence type="predicted"/>
<organism evidence="2 3">
    <name type="scientific">Sodalis glossinidius (strain morsitans)</name>
    <dbReference type="NCBI Taxonomy" id="343509"/>
    <lineage>
        <taxon>Bacteria</taxon>
        <taxon>Pseudomonadati</taxon>
        <taxon>Pseudomonadota</taxon>
        <taxon>Gammaproteobacteria</taxon>
        <taxon>Enterobacterales</taxon>
        <taxon>Bruguierivoracaceae</taxon>
        <taxon>Sodalis</taxon>
    </lineage>
</organism>
<dbReference type="KEGG" id="sgl:SG1181"/>
<protein>
    <submittedName>
        <fullName evidence="2">Hypothetical phage protein</fullName>
    </submittedName>
</protein>
<evidence type="ECO:0000313" key="3">
    <source>
        <dbReference type="Proteomes" id="UP000001932"/>
    </source>
</evidence>
<accession>Q2NTR9</accession>
<evidence type="ECO:0000256" key="1">
    <source>
        <dbReference type="SAM" id="Coils"/>
    </source>
</evidence>
<evidence type="ECO:0000313" key="2">
    <source>
        <dbReference type="EMBL" id="BAE74456.1"/>
    </source>
</evidence>
<keyword evidence="3" id="KW-1185">Reference proteome</keyword>
<feature type="coiled-coil region" evidence="1">
    <location>
        <begin position="123"/>
        <end position="150"/>
    </location>
</feature>
<dbReference type="Proteomes" id="UP000001932">
    <property type="component" value="Chromosome"/>
</dbReference>
<keyword evidence="1" id="KW-0175">Coiled coil</keyword>
<dbReference type="eggNOG" id="COG3645">
    <property type="taxonomic scope" value="Bacteria"/>
</dbReference>
<sequence length="246" mass="27534">MRGINVIHNNLSVNHSIVTDRSIDSQSLLEMVNSARKEYGEKPIRNNDFISRVKDELEGETYEIFVGQKNGADIEIIHMTLKQALRVAARESKAVRRSLIDKLEQQSSSQSPNEIIAAMALANVVQERRLKSVETQVEQVAEEIDHIKQGTIPAGYQGYSYLQATYGLSNAKSKQLVMAWGVPHKKVPHVAPGGQVTQMSVVQEAVFVSALNRMMYEAEQRGTQRYHPKMGRFSIAGWDIPKGDSK</sequence>
<dbReference type="HOGENOM" id="CLU_077107_0_0_6"/>